<dbReference type="EMBL" id="CAJOBH010003640">
    <property type="protein sequence ID" value="CAF3960100.1"/>
    <property type="molecule type" value="Genomic_DNA"/>
</dbReference>
<sequence length="305" mass="35154">MTTITYPDITHKKSVPEKFNPNSYRVLSEGIPEHQSIPFWYAHSRPSPLYTEPEPNQLPIQASEPRNNPHAARKVDMVYSNASSFNAPFGIVKTDNVKNEETRWWDWSEPKAEPYGPAAKSHDEWTKVKESSYRNAFNITGQSGPYAKKNSRYSANPEHIRTVGIVPVTDLKPENLGPVNQTLVEKVSFEQHYDSRNTANYPLRGRRHGAFVIEEKKSEFGRSKQSDFTSTAPIEPTASMWDLLHPSEHFRGQMESNPYKYRRPLPQIQRTPDYGQVWQTAPYANDFMNERCYQQPPVIKQVNLD</sequence>
<dbReference type="EMBL" id="CAJNRE010005219">
    <property type="protein sequence ID" value="CAF2043129.1"/>
    <property type="molecule type" value="Genomic_DNA"/>
</dbReference>
<dbReference type="InterPro" id="IPR031365">
    <property type="entry name" value="CMIP6"/>
</dbReference>
<dbReference type="OrthoDB" id="9971371at2759"/>
<evidence type="ECO:0000313" key="3">
    <source>
        <dbReference type="EMBL" id="CAF2043129.1"/>
    </source>
</evidence>
<name>A0A815VRN1_9BILA</name>
<evidence type="ECO:0000313" key="4">
    <source>
        <dbReference type="EMBL" id="CAF3912133.1"/>
    </source>
</evidence>
<protein>
    <submittedName>
        <fullName evidence="2">Uncharacterized protein</fullName>
    </submittedName>
</protein>
<dbReference type="AlphaFoldDB" id="A0A815VRN1"/>
<dbReference type="EMBL" id="CAJOBI010002053">
    <property type="protein sequence ID" value="CAF3912133.1"/>
    <property type="molecule type" value="Genomic_DNA"/>
</dbReference>
<evidence type="ECO:0000313" key="5">
    <source>
        <dbReference type="EMBL" id="CAF3912800.1"/>
    </source>
</evidence>
<reference evidence="2" key="1">
    <citation type="submission" date="2021-02" db="EMBL/GenBank/DDBJ databases">
        <authorList>
            <person name="Nowell W R."/>
        </authorList>
    </citation>
    <scope>NUCLEOTIDE SEQUENCE</scope>
</reference>
<dbReference type="EMBL" id="CAJOBJ010002140">
    <property type="protein sequence ID" value="CAF3912800.1"/>
    <property type="molecule type" value="Genomic_DNA"/>
</dbReference>
<dbReference type="Pfam" id="PF15667">
    <property type="entry name" value="CMIP6"/>
    <property type="match status" value="1"/>
</dbReference>
<dbReference type="Proteomes" id="UP000681720">
    <property type="component" value="Unassembled WGS sequence"/>
</dbReference>
<dbReference type="Proteomes" id="UP000663824">
    <property type="component" value="Unassembled WGS sequence"/>
</dbReference>
<proteinExistence type="predicted"/>
<organism evidence="2 7">
    <name type="scientific">Rotaria magnacalcarata</name>
    <dbReference type="NCBI Taxonomy" id="392030"/>
    <lineage>
        <taxon>Eukaryota</taxon>
        <taxon>Metazoa</taxon>
        <taxon>Spiralia</taxon>
        <taxon>Gnathifera</taxon>
        <taxon>Rotifera</taxon>
        <taxon>Eurotatoria</taxon>
        <taxon>Bdelloidea</taxon>
        <taxon>Philodinida</taxon>
        <taxon>Philodinidae</taxon>
        <taxon>Rotaria</taxon>
    </lineage>
</organism>
<accession>A0A815VRN1</accession>
<comment type="caution">
    <text evidence="2">The sequence shown here is derived from an EMBL/GenBank/DDBJ whole genome shotgun (WGS) entry which is preliminary data.</text>
</comment>
<dbReference type="EMBL" id="CAJNOW010003657">
    <property type="protein sequence ID" value="CAF1391046.1"/>
    <property type="molecule type" value="Genomic_DNA"/>
</dbReference>
<dbReference type="Proteomes" id="UP000676336">
    <property type="component" value="Unassembled WGS sequence"/>
</dbReference>
<dbReference type="Proteomes" id="UP000663855">
    <property type="component" value="Unassembled WGS sequence"/>
</dbReference>
<evidence type="ECO:0000313" key="7">
    <source>
        <dbReference type="Proteomes" id="UP000663855"/>
    </source>
</evidence>
<evidence type="ECO:0000313" key="6">
    <source>
        <dbReference type="EMBL" id="CAF3960100.1"/>
    </source>
</evidence>
<dbReference type="PANTHER" id="PTHR35087">
    <property type="entry name" value="SIMILAR TO HYPOTHETICAL PROTEIN FLJ40298"/>
    <property type="match status" value="1"/>
</dbReference>
<evidence type="ECO:0000313" key="1">
    <source>
        <dbReference type="EMBL" id="CAF1391046.1"/>
    </source>
</evidence>
<dbReference type="EMBL" id="CAJNOV010013937">
    <property type="protein sequence ID" value="CAF1535626.1"/>
    <property type="molecule type" value="Genomic_DNA"/>
</dbReference>
<gene>
    <name evidence="6" type="ORF">BYL167_LOCUS11493</name>
    <name evidence="2" type="ORF">CJN711_LOCUS29341</name>
    <name evidence="5" type="ORF">GIL414_LOCUS7157</name>
    <name evidence="1" type="ORF">KQP761_LOCUS9214</name>
    <name evidence="3" type="ORF">MBJ925_LOCUS11710</name>
    <name evidence="4" type="ORF">SMN809_LOCUS7208</name>
</gene>
<dbReference type="Proteomes" id="UP000663834">
    <property type="component" value="Unassembled WGS sequence"/>
</dbReference>
<evidence type="ECO:0000313" key="2">
    <source>
        <dbReference type="EMBL" id="CAF1535626.1"/>
    </source>
</evidence>
<dbReference type="PANTHER" id="PTHR35087:SF1">
    <property type="entry name" value="RIKEN CDNA 4930505A04 GENE"/>
    <property type="match status" value="1"/>
</dbReference>
<dbReference type="Proteomes" id="UP000681967">
    <property type="component" value="Unassembled WGS sequence"/>
</dbReference>